<dbReference type="InterPro" id="IPR009056">
    <property type="entry name" value="Cyt_c-like_dom"/>
</dbReference>
<dbReference type="Proteomes" id="UP001222275">
    <property type="component" value="Chromosome"/>
</dbReference>
<evidence type="ECO:0000313" key="6">
    <source>
        <dbReference type="EMBL" id="WEJ62393.1"/>
    </source>
</evidence>
<keyword evidence="7" id="KW-1185">Reference proteome</keyword>
<evidence type="ECO:0000313" key="7">
    <source>
        <dbReference type="Proteomes" id="UP001222275"/>
    </source>
</evidence>
<protein>
    <recommendedName>
        <fullName evidence="5">Cytochrome c domain-containing protein</fullName>
    </recommendedName>
</protein>
<evidence type="ECO:0000256" key="2">
    <source>
        <dbReference type="ARBA" id="ARBA00022723"/>
    </source>
</evidence>
<keyword evidence="1 4" id="KW-0349">Heme</keyword>
<organism evidence="6 7">
    <name type="scientific">Thiomicrorhabdus lithotrophica</name>
    <dbReference type="NCBI Taxonomy" id="2949997"/>
    <lineage>
        <taxon>Bacteria</taxon>
        <taxon>Pseudomonadati</taxon>
        <taxon>Pseudomonadota</taxon>
        <taxon>Gammaproteobacteria</taxon>
        <taxon>Thiotrichales</taxon>
        <taxon>Piscirickettsiaceae</taxon>
        <taxon>Thiomicrorhabdus</taxon>
    </lineage>
</organism>
<dbReference type="EMBL" id="CP102381">
    <property type="protein sequence ID" value="WEJ62393.1"/>
    <property type="molecule type" value="Genomic_DNA"/>
</dbReference>
<dbReference type="InterPro" id="IPR036909">
    <property type="entry name" value="Cyt_c-like_dom_sf"/>
</dbReference>
<proteinExistence type="predicted"/>
<name>A0ABY8C8U6_9GAMM</name>
<sequence>MITMRKKIKPHSFWLAASVLVALFLVGCFGSSSSTDGVVEDSGIYFPIDGVDYSAITLDPGVDGLDAGARLLASQCAQCHGTYGVAVRDWPDLYGPGAVGTAMTTYQDLSYVNNMMHLHALAYTSDEVTLLKSYYSKINYTPLAGE</sequence>
<accession>A0ABY8C8U6</accession>
<keyword evidence="2 4" id="KW-0479">Metal-binding</keyword>
<keyword evidence="3 4" id="KW-0408">Iron</keyword>
<dbReference type="SUPFAM" id="SSF46626">
    <property type="entry name" value="Cytochrome c"/>
    <property type="match status" value="1"/>
</dbReference>
<dbReference type="PROSITE" id="PS51007">
    <property type="entry name" value="CYTC"/>
    <property type="match status" value="1"/>
</dbReference>
<gene>
    <name evidence="6" type="ORF">NR989_10280</name>
</gene>
<feature type="domain" description="Cytochrome c" evidence="5">
    <location>
        <begin position="63"/>
        <end position="139"/>
    </location>
</feature>
<dbReference type="Gene3D" id="1.10.760.10">
    <property type="entry name" value="Cytochrome c-like domain"/>
    <property type="match status" value="1"/>
</dbReference>
<evidence type="ECO:0000256" key="4">
    <source>
        <dbReference type="PROSITE-ProRule" id="PRU00433"/>
    </source>
</evidence>
<evidence type="ECO:0000259" key="5">
    <source>
        <dbReference type="PROSITE" id="PS51007"/>
    </source>
</evidence>
<evidence type="ECO:0000256" key="1">
    <source>
        <dbReference type="ARBA" id="ARBA00022617"/>
    </source>
</evidence>
<dbReference type="PROSITE" id="PS51257">
    <property type="entry name" value="PROKAR_LIPOPROTEIN"/>
    <property type="match status" value="1"/>
</dbReference>
<dbReference type="RefSeq" id="WP_275594650.1">
    <property type="nucleotide sequence ID" value="NZ_CP102381.1"/>
</dbReference>
<reference evidence="6 7" key="1">
    <citation type="submission" date="2022-06" db="EMBL/GenBank/DDBJ databases">
        <title>Thiomicrohabdus sp. nov, an obligately chemolithoautotrophic, sulfur-oxidizing bacterium isolated from beach of Guanyin Mountain. Amoy.</title>
        <authorList>
            <person name="Zhu H."/>
        </authorList>
    </citation>
    <scope>NUCLEOTIDE SEQUENCE [LARGE SCALE GENOMIC DNA]</scope>
    <source>
        <strain evidence="6 7">XGS-01</strain>
    </source>
</reference>
<evidence type="ECO:0000256" key="3">
    <source>
        <dbReference type="ARBA" id="ARBA00023004"/>
    </source>
</evidence>